<keyword evidence="7 8" id="KW-0998">Cell outer membrane</keyword>
<evidence type="ECO:0000256" key="2">
    <source>
        <dbReference type="ARBA" id="ARBA00022448"/>
    </source>
</evidence>
<dbReference type="Pfam" id="PF00593">
    <property type="entry name" value="TonB_dep_Rec_b-barrel"/>
    <property type="match status" value="1"/>
</dbReference>
<evidence type="ECO:0000313" key="13">
    <source>
        <dbReference type="EMBL" id="MDI1230843.1"/>
    </source>
</evidence>
<keyword evidence="4 8" id="KW-0812">Transmembrane</keyword>
<dbReference type="InterPro" id="IPR012910">
    <property type="entry name" value="Plug_dom"/>
</dbReference>
<sequence length="775" mass="84777">MKKLTYTILGLSLAAASAVSAKDKPQDLGIIDVVGVTPLQGSGVEANKIPANIQTVTAEQLEKAQSISLADYINRYLGSVHINEAQNNPLQPDISYRGFVASPLLGLPQGLSTYVNGVRFNEPFGDTVNWDLIPEGAIESMALYPGSNPVYGLNSLGGAISIKTKTGFSAPKHELEAYGGSWGRHSEELSSGWNNGTWGYFLDLHHFEEDGWRDFSPTKADQAFGTLSWRGDKGSLDLTLGGNDNNMRGNGAVPVQLQQQDRAAVFTHPDQTVTRMFFSELAGSYDLADDIEVSGNGYFRQNRIRTFNGDNSDFDDCELSGNTGFLCENSGADDEEIAVDVSGNNVFASDAVEGATNNTSQTQMRSRGGTLQTVFARDLFKHKNNLTVGTSYDYAETHFASDTELGSLTDTRGTTQSGILIDESRVRLHTNTSTVGVFLTDSFSITDELTATIAGRYNYSHINMEDKYIKDPSKTLDGSHTFDRLNPSAGLTYQIRDNLNVYGSYSESARAPSPMELSCADPAAPCKLPNSFVADPPLEQVVAKTWEGGVRGDLDELLGNGDLKWNLGYFNTINHNDIIFRRDASSGLISQGYFDNVGKTRRYGIEAGTIVNYPQLFSSIDDWHFSTNYTYLNARFMDGFDIQNPLNTDEAIAVGKGDRIPGIPEHIYKAAVGVDLWQRVSLGIDGIYSGNKVFRGDEANVTAPLAGYWVFNAKAEYKVTKNFAVFGKVDNIFDKNYNSFGVYGEADEVFPQFDNNRFVSPGAPRAGWIGVRLSM</sequence>
<name>A0AA43TL99_9GAMM</name>
<dbReference type="AlphaFoldDB" id="A0AA43TL99"/>
<evidence type="ECO:0000259" key="12">
    <source>
        <dbReference type="Pfam" id="PF07715"/>
    </source>
</evidence>
<feature type="chain" id="PRO_5041273075" evidence="10">
    <location>
        <begin position="22"/>
        <end position="775"/>
    </location>
</feature>
<evidence type="ECO:0000256" key="3">
    <source>
        <dbReference type="ARBA" id="ARBA00022452"/>
    </source>
</evidence>
<evidence type="ECO:0000256" key="10">
    <source>
        <dbReference type="SAM" id="SignalP"/>
    </source>
</evidence>
<keyword evidence="13" id="KW-0675">Receptor</keyword>
<evidence type="ECO:0000256" key="9">
    <source>
        <dbReference type="RuleBase" id="RU003357"/>
    </source>
</evidence>
<evidence type="ECO:0000256" key="8">
    <source>
        <dbReference type="PROSITE-ProRule" id="PRU01360"/>
    </source>
</evidence>
<dbReference type="EMBL" id="JAQSDF010000015">
    <property type="protein sequence ID" value="MDI1230843.1"/>
    <property type="molecule type" value="Genomic_DNA"/>
</dbReference>
<evidence type="ECO:0000256" key="7">
    <source>
        <dbReference type="ARBA" id="ARBA00023237"/>
    </source>
</evidence>
<dbReference type="CDD" id="cd01347">
    <property type="entry name" value="ligand_gated_channel"/>
    <property type="match status" value="1"/>
</dbReference>
<dbReference type="SUPFAM" id="SSF56935">
    <property type="entry name" value="Porins"/>
    <property type="match status" value="1"/>
</dbReference>
<protein>
    <submittedName>
        <fullName evidence="13">TonB-dependent receptor</fullName>
    </submittedName>
</protein>
<dbReference type="InterPro" id="IPR000531">
    <property type="entry name" value="Beta-barrel_TonB"/>
</dbReference>
<accession>A0AA43TL99</accession>
<gene>
    <name evidence="13" type="ORF">PSU93_06830</name>
</gene>
<evidence type="ECO:0000313" key="14">
    <source>
        <dbReference type="Proteomes" id="UP001160519"/>
    </source>
</evidence>
<dbReference type="PROSITE" id="PS52016">
    <property type="entry name" value="TONB_DEPENDENT_REC_3"/>
    <property type="match status" value="1"/>
</dbReference>
<keyword evidence="14" id="KW-1185">Reference proteome</keyword>
<dbReference type="InterPro" id="IPR039426">
    <property type="entry name" value="TonB-dep_rcpt-like"/>
</dbReference>
<comment type="subcellular location">
    <subcellularLocation>
        <location evidence="1 8">Cell outer membrane</location>
        <topology evidence="1 8">Multi-pass membrane protein</topology>
    </subcellularLocation>
</comment>
<dbReference type="GO" id="GO:0015344">
    <property type="term" value="F:siderophore uptake transmembrane transporter activity"/>
    <property type="evidence" value="ECO:0007669"/>
    <property type="project" value="TreeGrafter"/>
</dbReference>
<keyword evidence="10" id="KW-0732">Signal</keyword>
<dbReference type="InterPro" id="IPR036942">
    <property type="entry name" value="Beta-barrel_TonB_sf"/>
</dbReference>
<evidence type="ECO:0000259" key="11">
    <source>
        <dbReference type="Pfam" id="PF00593"/>
    </source>
</evidence>
<proteinExistence type="inferred from homology"/>
<dbReference type="Pfam" id="PF07715">
    <property type="entry name" value="Plug"/>
    <property type="match status" value="1"/>
</dbReference>
<evidence type="ECO:0000256" key="5">
    <source>
        <dbReference type="ARBA" id="ARBA00023077"/>
    </source>
</evidence>
<evidence type="ECO:0000256" key="1">
    <source>
        <dbReference type="ARBA" id="ARBA00004571"/>
    </source>
</evidence>
<dbReference type="InterPro" id="IPR037066">
    <property type="entry name" value="Plug_dom_sf"/>
</dbReference>
<dbReference type="Gene3D" id="2.40.170.20">
    <property type="entry name" value="TonB-dependent receptor, beta-barrel domain"/>
    <property type="match status" value="1"/>
</dbReference>
<feature type="signal peptide" evidence="10">
    <location>
        <begin position="1"/>
        <end position="21"/>
    </location>
</feature>
<reference evidence="13" key="1">
    <citation type="submission" date="2023-01" db="EMBL/GenBank/DDBJ databases">
        <title>Biogeochemical cycle of methane in antarctic sediments.</title>
        <authorList>
            <person name="Roldan D.M."/>
            <person name="Menes R.J."/>
        </authorList>
    </citation>
    <scope>NUCLEOTIDE SEQUENCE [LARGE SCALE GENOMIC DNA]</scope>
    <source>
        <strain evidence="13">K-2018 MAG008</strain>
    </source>
</reference>
<evidence type="ECO:0000256" key="4">
    <source>
        <dbReference type="ARBA" id="ARBA00022692"/>
    </source>
</evidence>
<dbReference type="Gene3D" id="2.170.130.10">
    <property type="entry name" value="TonB-dependent receptor, plug domain"/>
    <property type="match status" value="1"/>
</dbReference>
<feature type="domain" description="TonB-dependent receptor-like beta-barrel" evidence="11">
    <location>
        <begin position="217"/>
        <end position="732"/>
    </location>
</feature>
<feature type="domain" description="TonB-dependent receptor plug" evidence="12">
    <location>
        <begin position="47"/>
        <end position="159"/>
    </location>
</feature>
<keyword evidence="6 8" id="KW-0472">Membrane</keyword>
<organism evidence="13 14">
    <name type="scientific">Candidatus Methylobacter titanis</name>
    <dbReference type="NCBI Taxonomy" id="3053457"/>
    <lineage>
        <taxon>Bacteria</taxon>
        <taxon>Pseudomonadati</taxon>
        <taxon>Pseudomonadota</taxon>
        <taxon>Gammaproteobacteria</taxon>
        <taxon>Methylococcales</taxon>
        <taxon>Methylococcaceae</taxon>
        <taxon>Methylobacter</taxon>
    </lineage>
</organism>
<dbReference type="Proteomes" id="UP001160519">
    <property type="component" value="Unassembled WGS sequence"/>
</dbReference>
<comment type="caution">
    <text evidence="13">The sequence shown here is derived from an EMBL/GenBank/DDBJ whole genome shotgun (WGS) entry which is preliminary data.</text>
</comment>
<dbReference type="GO" id="GO:0044718">
    <property type="term" value="P:siderophore transmembrane transport"/>
    <property type="evidence" value="ECO:0007669"/>
    <property type="project" value="TreeGrafter"/>
</dbReference>
<dbReference type="PANTHER" id="PTHR30069">
    <property type="entry name" value="TONB-DEPENDENT OUTER MEMBRANE RECEPTOR"/>
    <property type="match status" value="1"/>
</dbReference>
<comment type="similarity">
    <text evidence="8 9">Belongs to the TonB-dependent receptor family.</text>
</comment>
<keyword evidence="5 9" id="KW-0798">TonB box</keyword>
<evidence type="ECO:0000256" key="6">
    <source>
        <dbReference type="ARBA" id="ARBA00023136"/>
    </source>
</evidence>
<keyword evidence="3 8" id="KW-1134">Transmembrane beta strand</keyword>
<keyword evidence="2 8" id="KW-0813">Transport</keyword>
<dbReference type="PANTHER" id="PTHR30069:SF39">
    <property type="entry name" value="BLL6183 PROTEIN"/>
    <property type="match status" value="1"/>
</dbReference>
<dbReference type="GO" id="GO:0009279">
    <property type="term" value="C:cell outer membrane"/>
    <property type="evidence" value="ECO:0007669"/>
    <property type="project" value="UniProtKB-SubCell"/>
</dbReference>